<organism evidence="2 3">
    <name type="scientific">Pseudolactococcus hodotermopsidis</name>
    <dbReference type="NCBI Taxonomy" id="2709157"/>
    <lineage>
        <taxon>Bacteria</taxon>
        <taxon>Bacillati</taxon>
        <taxon>Bacillota</taxon>
        <taxon>Bacilli</taxon>
        <taxon>Lactobacillales</taxon>
        <taxon>Streptococcaceae</taxon>
        <taxon>Pseudolactococcus</taxon>
    </lineage>
</organism>
<dbReference type="AlphaFoldDB" id="A0A6A0BB49"/>
<evidence type="ECO:0000256" key="1">
    <source>
        <dbReference type="SAM" id="Phobius"/>
    </source>
</evidence>
<dbReference type="Proteomes" id="UP000480303">
    <property type="component" value="Unassembled WGS sequence"/>
</dbReference>
<comment type="caution">
    <text evidence="2">The sequence shown here is derived from an EMBL/GenBank/DDBJ whole genome shotgun (WGS) entry which is preliminary data.</text>
</comment>
<evidence type="ECO:0000313" key="3">
    <source>
        <dbReference type="Proteomes" id="UP000480303"/>
    </source>
</evidence>
<keyword evidence="1" id="KW-0812">Transmembrane</keyword>
<protein>
    <submittedName>
        <fullName evidence="2">Uncharacterized protein</fullName>
    </submittedName>
</protein>
<keyword evidence="3" id="KW-1185">Reference proteome</keyword>
<evidence type="ECO:0000313" key="2">
    <source>
        <dbReference type="EMBL" id="GFH41681.1"/>
    </source>
</evidence>
<keyword evidence="1" id="KW-1133">Transmembrane helix</keyword>
<dbReference type="RefSeq" id="WP_172207362.1">
    <property type="nucleotide sequence ID" value="NZ_BLLI01000003.1"/>
</dbReference>
<keyword evidence="1" id="KW-0472">Membrane</keyword>
<dbReference type="EMBL" id="BLLI01000003">
    <property type="protein sequence ID" value="GFH41681.1"/>
    <property type="molecule type" value="Genomic_DNA"/>
</dbReference>
<gene>
    <name evidence="2" type="ORF">Hs30E_02320</name>
</gene>
<sequence length="108" mass="12422">MFKYLVLKNVKTDSDFKTYQLFWLAITFLRLSGLLLVVFYSGKDSGFVYTAIVMLIVNSIDVILLISNPKPLHQQRVALTDERLHAERLKMAESQLVKENLLLVSAYL</sequence>
<feature type="transmembrane region" description="Helical" evidence="1">
    <location>
        <begin position="46"/>
        <end position="66"/>
    </location>
</feature>
<proteinExistence type="predicted"/>
<accession>A0A6A0BB49</accession>
<reference evidence="2 3" key="1">
    <citation type="submission" date="2020-02" db="EMBL/GenBank/DDBJ databases">
        <title>Draft genome sequence of Lactococcus sp. Hs30E4-3.</title>
        <authorList>
            <person name="Noda S."/>
            <person name="Yuki M."/>
            <person name="Ohkuma M."/>
        </authorList>
    </citation>
    <scope>NUCLEOTIDE SEQUENCE [LARGE SCALE GENOMIC DNA]</scope>
    <source>
        <strain evidence="2 3">Hs30E4-3</strain>
    </source>
</reference>
<name>A0A6A0BB49_9LACT</name>
<feature type="transmembrane region" description="Helical" evidence="1">
    <location>
        <begin position="21"/>
        <end position="40"/>
    </location>
</feature>